<evidence type="ECO:0000259" key="3">
    <source>
        <dbReference type="Pfam" id="PF22926"/>
    </source>
</evidence>
<dbReference type="InterPro" id="IPR054483">
    <property type="entry name" value="DC1-like_CT"/>
</dbReference>
<evidence type="ECO:0000313" key="5">
    <source>
        <dbReference type="Proteomes" id="UP000264353"/>
    </source>
</evidence>
<dbReference type="SUPFAM" id="SSF57889">
    <property type="entry name" value="Cysteine-rich domain"/>
    <property type="match status" value="3"/>
</dbReference>
<dbReference type="EMBL" id="CM010633">
    <property type="protein sequence ID" value="RID59323.1"/>
    <property type="molecule type" value="Genomic_DNA"/>
</dbReference>
<dbReference type="InterPro" id="IPR053192">
    <property type="entry name" value="Vacuole_Formation_Reg"/>
</dbReference>
<sequence>MGYRNSDDYPLRHIQKKPLRLRRNGVCTFCRNEVSESNAFDCHTMSIHKHTLTFIHRNNAFTSDACGFVCEEEVNMFACLQCDFFDIYICIDKSCDYVAHSYCATKKAVWDGRDHIEGEHEEDSNSEADLAALVDICGKSMRHFSHDHDLLVREGKEDGHVCQACILPIEFGRFLSCRQCDFALHEACGSLPPKMEKSYGFMYQCSQKDCGFQIDVNCASFTDPLNHIAHPPPPLFYSTSNFEYLCKGCDQYSTNVVYYVTCYIRLDFKCVTLPRLVKYKHDVHPLTLYCDKSYQRFKQFSWGEICEEEINVEMLYYICHDCITTLNIGCMIGKYPYLKPSHRIKVDGLTIEITTNSSVSRSICHTCHRICQDKLVFMISGKDVCFCSLDCVHSSS</sequence>
<accession>A0A397ZAS7</accession>
<feature type="domain" description="DC1-like C-terminal" evidence="3">
    <location>
        <begin position="351"/>
        <end position="392"/>
    </location>
</feature>
<evidence type="ECO:0000313" key="4">
    <source>
        <dbReference type="EMBL" id="RID59323.1"/>
    </source>
</evidence>
<dbReference type="InterPro" id="IPR046349">
    <property type="entry name" value="C1-like_sf"/>
</dbReference>
<dbReference type="InterPro" id="IPR004146">
    <property type="entry name" value="DC1"/>
</dbReference>
<reference evidence="4 5" key="1">
    <citation type="submission" date="2018-06" db="EMBL/GenBank/DDBJ databases">
        <title>WGS assembly of Brassica rapa FPsc.</title>
        <authorList>
            <person name="Bowman J."/>
            <person name="Kohchi T."/>
            <person name="Yamato K."/>
            <person name="Jenkins J."/>
            <person name="Shu S."/>
            <person name="Ishizaki K."/>
            <person name="Yamaoka S."/>
            <person name="Nishihama R."/>
            <person name="Nakamura Y."/>
            <person name="Berger F."/>
            <person name="Adam C."/>
            <person name="Aki S."/>
            <person name="Althoff F."/>
            <person name="Araki T."/>
            <person name="Arteaga-Vazquez M."/>
            <person name="Balasubrmanian S."/>
            <person name="Bauer D."/>
            <person name="Boehm C."/>
            <person name="Briginshaw L."/>
            <person name="Caballero-Perez J."/>
            <person name="Catarino B."/>
            <person name="Chen F."/>
            <person name="Chiyoda S."/>
            <person name="Chovatia M."/>
            <person name="Davies K."/>
            <person name="Delmans M."/>
            <person name="Demura T."/>
            <person name="Dierschke T."/>
            <person name="Dolan L."/>
            <person name="Dorantes-Acosta A."/>
            <person name="Eklund D."/>
            <person name="Florent S."/>
            <person name="Flores-Sandoval E."/>
            <person name="Fujiyama A."/>
            <person name="Fukuzawa H."/>
            <person name="Galik B."/>
            <person name="Grimanelli D."/>
            <person name="Grimwood J."/>
            <person name="Grossniklaus U."/>
            <person name="Hamada T."/>
            <person name="Haseloff J."/>
            <person name="Hetherington A."/>
            <person name="Higo A."/>
            <person name="Hirakawa Y."/>
            <person name="Hundley H."/>
            <person name="Ikeda Y."/>
            <person name="Inoue K."/>
            <person name="Inoue S."/>
            <person name="Ishida S."/>
            <person name="Jia Q."/>
            <person name="Kakita M."/>
            <person name="Kanazawa T."/>
            <person name="Kawai Y."/>
            <person name="Kawashima T."/>
            <person name="Kennedy M."/>
            <person name="Kinose K."/>
            <person name="Kinoshita T."/>
            <person name="Kohara Y."/>
            <person name="Koide E."/>
            <person name="Komatsu K."/>
            <person name="Kopischke S."/>
            <person name="Kubo M."/>
            <person name="Kyozuka J."/>
            <person name="Lagercrantz U."/>
            <person name="Lin S."/>
            <person name="Lindquist E."/>
            <person name="Lipzen A."/>
            <person name="Lu C."/>
            <person name="Luna E."/>
            <person name="Martienssen R."/>
            <person name="Minamino N."/>
            <person name="Mizutani M."/>
            <person name="Mizutani M."/>
            <person name="Mochizuki N."/>
            <person name="Monte I."/>
            <person name="Mosher R."/>
            <person name="Nagasaki H."/>
            <person name="Nakagami H."/>
            <person name="Naramoto S."/>
            <person name="Nishitani K."/>
            <person name="Ohtani M."/>
            <person name="Okamoto T."/>
            <person name="Okumura M."/>
            <person name="Phillips J."/>
            <person name="Pollak B."/>
            <person name="Reinders A."/>
            <person name="Roevekamp M."/>
            <person name="Sano R."/>
            <person name="Sawa S."/>
            <person name="Schmid M."/>
            <person name="Shirakawa M."/>
            <person name="Solano R."/>
            <person name="Spunde A."/>
            <person name="Suetsugu N."/>
            <person name="Sugano S."/>
            <person name="Sugiyama A."/>
            <person name="Sun R."/>
            <person name="Suzuki Y."/>
            <person name="Takenaka M."/>
            <person name="Takezawa D."/>
            <person name="Tomogane H."/>
            <person name="Tsuzuki M."/>
            <person name="Ueda T."/>
            <person name="Umeda M."/>
            <person name="Ward J."/>
            <person name="Watanabe Y."/>
            <person name="Yazaki K."/>
            <person name="Yokoyama R."/>
            <person name="Yoshitake Y."/>
            <person name="Yotsui I."/>
            <person name="Zachgo S."/>
            <person name="Schmutz J."/>
        </authorList>
    </citation>
    <scope>NUCLEOTIDE SEQUENCE [LARGE SCALE GENOMIC DNA]</scope>
    <source>
        <strain evidence="5">cv. B-3</strain>
    </source>
</reference>
<protein>
    <submittedName>
        <fullName evidence="4">Uncharacterized protein</fullName>
    </submittedName>
</protein>
<dbReference type="PANTHER" id="PTHR32410">
    <property type="entry name" value="CYSTEINE/HISTIDINE-RICH C1 DOMAIN FAMILY PROTEIN"/>
    <property type="match status" value="1"/>
</dbReference>
<dbReference type="Proteomes" id="UP000264353">
    <property type="component" value="Chromosome A6"/>
</dbReference>
<gene>
    <name evidence="4" type="ORF">BRARA_F02559</name>
</gene>
<dbReference type="Pfam" id="PF22926">
    <property type="entry name" value="C1-like_CT"/>
    <property type="match status" value="1"/>
</dbReference>
<evidence type="ECO:0000259" key="2">
    <source>
        <dbReference type="Pfam" id="PF03107"/>
    </source>
</evidence>
<evidence type="ECO:0000256" key="1">
    <source>
        <dbReference type="ARBA" id="ARBA00022737"/>
    </source>
</evidence>
<dbReference type="PANTHER" id="PTHR32410:SF160">
    <property type="entry name" value="CYSTEINE_HISTIDINE-RICH C1 DOMAIN FAMILY PROTEIN"/>
    <property type="match status" value="1"/>
</dbReference>
<feature type="domain" description="DC1" evidence="2">
    <location>
        <begin position="144"/>
        <end position="188"/>
    </location>
</feature>
<proteinExistence type="predicted"/>
<name>A0A397ZAS7_BRACM</name>
<keyword evidence="1" id="KW-0677">Repeat</keyword>
<dbReference type="AlphaFoldDB" id="A0A397ZAS7"/>
<dbReference type="Pfam" id="PF03107">
    <property type="entry name" value="C1_2"/>
    <property type="match status" value="1"/>
</dbReference>
<organism evidence="4 5">
    <name type="scientific">Brassica campestris</name>
    <name type="common">Field mustard</name>
    <dbReference type="NCBI Taxonomy" id="3711"/>
    <lineage>
        <taxon>Eukaryota</taxon>
        <taxon>Viridiplantae</taxon>
        <taxon>Streptophyta</taxon>
        <taxon>Embryophyta</taxon>
        <taxon>Tracheophyta</taxon>
        <taxon>Spermatophyta</taxon>
        <taxon>Magnoliopsida</taxon>
        <taxon>eudicotyledons</taxon>
        <taxon>Gunneridae</taxon>
        <taxon>Pentapetalae</taxon>
        <taxon>rosids</taxon>
        <taxon>malvids</taxon>
        <taxon>Brassicales</taxon>
        <taxon>Brassicaceae</taxon>
        <taxon>Brassiceae</taxon>
        <taxon>Brassica</taxon>
    </lineage>
</organism>